<name>A0A062IBG1_ACIBA</name>
<keyword evidence="6 11" id="KW-0798">TonB box</keyword>
<evidence type="ECO:0000256" key="7">
    <source>
        <dbReference type="ARBA" id="ARBA00023136"/>
    </source>
</evidence>
<comment type="similarity">
    <text evidence="2 10 11">Belongs to the TonB-dependent receptor family.</text>
</comment>
<organism evidence="15 16">
    <name type="scientific">Acinetobacter baumannii 21072</name>
    <dbReference type="NCBI Taxonomy" id="1310697"/>
    <lineage>
        <taxon>Bacteria</taxon>
        <taxon>Pseudomonadati</taxon>
        <taxon>Pseudomonadota</taxon>
        <taxon>Gammaproteobacteria</taxon>
        <taxon>Moraxellales</taxon>
        <taxon>Moraxellaceae</taxon>
        <taxon>Acinetobacter</taxon>
        <taxon>Acinetobacter calcoaceticus/baumannii complex</taxon>
    </lineage>
</organism>
<evidence type="ECO:0000256" key="3">
    <source>
        <dbReference type="ARBA" id="ARBA00022448"/>
    </source>
</evidence>
<dbReference type="PANTHER" id="PTHR30069:SF42">
    <property type="entry name" value="FERRIC AEROBACTIN RECEPTOR"/>
    <property type="match status" value="1"/>
</dbReference>
<dbReference type="Pfam" id="PF07715">
    <property type="entry name" value="Plug"/>
    <property type="match status" value="1"/>
</dbReference>
<dbReference type="InterPro" id="IPR039426">
    <property type="entry name" value="TonB-dep_rcpt-like"/>
</dbReference>
<comment type="caution">
    <text evidence="15">The sequence shown here is derived from an EMBL/GenBank/DDBJ whole genome shotgun (WGS) entry which is preliminary data.</text>
</comment>
<dbReference type="SUPFAM" id="SSF56935">
    <property type="entry name" value="Porins"/>
    <property type="match status" value="1"/>
</dbReference>
<dbReference type="GO" id="GO:0015344">
    <property type="term" value="F:siderophore uptake transmembrane transporter activity"/>
    <property type="evidence" value="ECO:0007669"/>
    <property type="project" value="TreeGrafter"/>
</dbReference>
<evidence type="ECO:0000313" key="16">
    <source>
        <dbReference type="Proteomes" id="UP000027327"/>
    </source>
</evidence>
<dbReference type="InterPro" id="IPR036942">
    <property type="entry name" value="Beta-barrel_TonB_sf"/>
</dbReference>
<dbReference type="EMBL" id="JMOD01000032">
    <property type="protein sequence ID" value="KCY18524.1"/>
    <property type="molecule type" value="Genomic_DNA"/>
</dbReference>
<evidence type="ECO:0000256" key="1">
    <source>
        <dbReference type="ARBA" id="ARBA00004571"/>
    </source>
</evidence>
<evidence type="ECO:0000256" key="5">
    <source>
        <dbReference type="ARBA" id="ARBA00022692"/>
    </source>
</evidence>
<keyword evidence="4 10" id="KW-1134">Transmembrane beta strand</keyword>
<dbReference type="InterPro" id="IPR037066">
    <property type="entry name" value="Plug_dom_sf"/>
</dbReference>
<dbReference type="InterPro" id="IPR000531">
    <property type="entry name" value="Beta-barrel_TonB"/>
</dbReference>
<dbReference type="PANTHER" id="PTHR30069">
    <property type="entry name" value="TONB-DEPENDENT OUTER MEMBRANE RECEPTOR"/>
    <property type="match status" value="1"/>
</dbReference>
<comment type="subcellular location">
    <subcellularLocation>
        <location evidence="1 10">Cell outer membrane</location>
        <topology evidence="1 10">Multi-pass membrane protein</topology>
    </subcellularLocation>
</comment>
<protein>
    <submittedName>
        <fullName evidence="15">TonB-dependent siderophore receptor family protein</fullName>
    </submittedName>
</protein>
<evidence type="ECO:0000256" key="6">
    <source>
        <dbReference type="ARBA" id="ARBA00023077"/>
    </source>
</evidence>
<feature type="domain" description="TonB-dependent receptor plug" evidence="14">
    <location>
        <begin position="69"/>
        <end position="171"/>
    </location>
</feature>
<reference evidence="15 16" key="1">
    <citation type="submission" date="2014-04" db="EMBL/GenBank/DDBJ databases">
        <title>Comparative genomics and transcriptomics to identify genetic mechanisms underlying the emergence of carbapenem resistant Acinetobacter baumannii (CRAb).</title>
        <authorList>
            <person name="Harris A.D."/>
            <person name="Johnson K.J."/>
            <person name="George J."/>
            <person name="Nadendla S."/>
            <person name="Daugherty S.C."/>
            <person name="Parankush S."/>
            <person name="Sadzewicz L."/>
            <person name="Tallon L."/>
            <person name="Sengamalay N."/>
            <person name="Hazen T.H."/>
            <person name="Rasko D.A."/>
        </authorList>
    </citation>
    <scope>NUCLEOTIDE SEQUENCE [LARGE SCALE GENOMIC DNA]</scope>
    <source>
        <strain evidence="15 16">21072</strain>
    </source>
</reference>
<evidence type="ECO:0000256" key="4">
    <source>
        <dbReference type="ARBA" id="ARBA00022452"/>
    </source>
</evidence>
<dbReference type="InterPro" id="IPR010105">
    <property type="entry name" value="TonB_sidphr_rcpt"/>
</dbReference>
<dbReference type="GO" id="GO:0009279">
    <property type="term" value="C:cell outer membrane"/>
    <property type="evidence" value="ECO:0007669"/>
    <property type="project" value="UniProtKB-SubCell"/>
</dbReference>
<evidence type="ECO:0000313" key="15">
    <source>
        <dbReference type="EMBL" id="KCY18524.1"/>
    </source>
</evidence>
<evidence type="ECO:0000256" key="8">
    <source>
        <dbReference type="ARBA" id="ARBA00023170"/>
    </source>
</evidence>
<evidence type="ECO:0000259" key="13">
    <source>
        <dbReference type="Pfam" id="PF00593"/>
    </source>
</evidence>
<evidence type="ECO:0000256" key="10">
    <source>
        <dbReference type="PROSITE-ProRule" id="PRU01360"/>
    </source>
</evidence>
<gene>
    <name evidence="15" type="ORF">J596_2018</name>
</gene>
<dbReference type="RefSeq" id="WP_032036625.1">
    <property type="nucleotide sequence ID" value="NZ_JMOD01000032.1"/>
</dbReference>
<dbReference type="Gene3D" id="2.170.130.10">
    <property type="entry name" value="TonB-dependent receptor, plug domain"/>
    <property type="match status" value="1"/>
</dbReference>
<evidence type="ECO:0000256" key="12">
    <source>
        <dbReference type="SAM" id="SignalP"/>
    </source>
</evidence>
<dbReference type="GO" id="GO:0038023">
    <property type="term" value="F:signaling receptor activity"/>
    <property type="evidence" value="ECO:0007669"/>
    <property type="project" value="InterPro"/>
</dbReference>
<keyword evidence="3 10" id="KW-0813">Transport</keyword>
<proteinExistence type="inferred from homology"/>
<evidence type="ECO:0000256" key="11">
    <source>
        <dbReference type="RuleBase" id="RU003357"/>
    </source>
</evidence>
<dbReference type="Gene3D" id="2.40.170.20">
    <property type="entry name" value="TonB-dependent receptor, beta-barrel domain"/>
    <property type="match status" value="1"/>
</dbReference>
<dbReference type="Proteomes" id="UP000027327">
    <property type="component" value="Unassembled WGS sequence"/>
</dbReference>
<evidence type="ECO:0000256" key="9">
    <source>
        <dbReference type="ARBA" id="ARBA00023237"/>
    </source>
</evidence>
<accession>A0A062IBG1</accession>
<keyword evidence="12" id="KW-0732">Signal</keyword>
<keyword evidence="7 10" id="KW-0472">Membrane</keyword>
<dbReference type="GO" id="GO:0044718">
    <property type="term" value="P:siderophore transmembrane transport"/>
    <property type="evidence" value="ECO:0007669"/>
    <property type="project" value="TreeGrafter"/>
</dbReference>
<dbReference type="PATRIC" id="fig|1310697.3.peg.1943"/>
<dbReference type="AlphaFoldDB" id="A0A062IBG1"/>
<dbReference type="NCBIfam" id="TIGR01783">
    <property type="entry name" value="TonB-siderophor"/>
    <property type="match status" value="1"/>
</dbReference>
<feature type="domain" description="TonB-dependent receptor-like beta-barrel" evidence="13">
    <location>
        <begin position="265"/>
        <end position="718"/>
    </location>
</feature>
<feature type="chain" id="PRO_5001610677" evidence="12">
    <location>
        <begin position="39"/>
        <end position="756"/>
    </location>
</feature>
<sequence>MGNKIKSNKLFTRKSEAKNIIPLLSLGGAIFLSNSAFAASPSETTDAEKKPEALPTITITASRADELSTSAKQVTKLDEKQIELLRNGSSGNIATVLAKAVPGLSDSSRTITDYGQTLRGRNALILVDGVPMNLTRDTSRGLSAIDPESIANIEVIRGSNAIYGGGASGGIISITTKAAGGEPTAKTVVGLQTPLTNFRSNALSGDIHQYFTGSFNAFDYALDFGYQRIGSPYDASGDRVAPEPSQGDLYDSDGYSIGGKLGYHIDDNQYVQFAANYYNAEQNSDYASDPSVKNAPAGTVPAKAIKGLKLKDQNKNENQIYNLTYNHKDFFGNKVDAQIYYRDFFTRFSPFDARKNPNRGGNVDQIYQENNILGSRLTVTTPLEFLGDTSLVWGGDFSREKSEMPLDTFNPDIYDQSGGLEFVKIGKLIYLPELTTQSIGGFVQLKHRFNDQWSAEAGTRYEDSYAQIDSFIPLSQFDPKTQSYKPNPYVYQGGKVKADAWLYNANVTFSPNDQHSIYASFNQGFQLPDIGVIIRNADNTDKKKNYELSSSFLEPVKVDNYELGWKGNFNNFSSSLAVFHSTSDLGAVQSFSNGLALTRTKEKVTGVEATFDYLDDANVWGTGGSVTWMKGREKPQNGAEQDMTGFRIPPLKLTGYISYSPTETWTNRLQATYFGSEDYRLNGKNSFGRYDVKSYTTADLISSFALNKKDTMTIGLENMFNRKYYPLYSQLLRTSDNTSHLVANGVTLKVTYSHKW</sequence>
<feature type="signal peptide" evidence="12">
    <location>
        <begin position="1"/>
        <end position="38"/>
    </location>
</feature>
<dbReference type="PROSITE" id="PS52016">
    <property type="entry name" value="TONB_DEPENDENT_REC_3"/>
    <property type="match status" value="1"/>
</dbReference>
<evidence type="ECO:0000259" key="14">
    <source>
        <dbReference type="Pfam" id="PF07715"/>
    </source>
</evidence>
<evidence type="ECO:0000256" key="2">
    <source>
        <dbReference type="ARBA" id="ARBA00009810"/>
    </source>
</evidence>
<dbReference type="CDD" id="cd01347">
    <property type="entry name" value="ligand_gated_channel"/>
    <property type="match status" value="1"/>
</dbReference>
<dbReference type="InterPro" id="IPR012910">
    <property type="entry name" value="Plug_dom"/>
</dbReference>
<keyword evidence="5 10" id="KW-0812">Transmembrane</keyword>
<keyword evidence="8 15" id="KW-0675">Receptor</keyword>
<keyword evidence="9 10" id="KW-0998">Cell outer membrane</keyword>
<dbReference type="Pfam" id="PF00593">
    <property type="entry name" value="TonB_dep_Rec_b-barrel"/>
    <property type="match status" value="1"/>
</dbReference>